<accession>A0AA88UHS9</accession>
<dbReference type="SUPFAM" id="SSF51445">
    <property type="entry name" value="(Trans)glycosidases"/>
    <property type="match status" value="1"/>
</dbReference>
<dbReference type="GO" id="GO:0008422">
    <property type="term" value="F:beta-glucosidase activity"/>
    <property type="evidence" value="ECO:0007669"/>
    <property type="project" value="TreeGrafter"/>
</dbReference>
<name>A0AA88UHS9_9ASTE</name>
<evidence type="ECO:0000256" key="1">
    <source>
        <dbReference type="ARBA" id="ARBA00010838"/>
    </source>
</evidence>
<protein>
    <submittedName>
        <fullName evidence="7">Uncharacterized protein</fullName>
    </submittedName>
</protein>
<dbReference type="PANTHER" id="PTHR10353">
    <property type="entry name" value="GLYCOSYL HYDROLASE"/>
    <property type="match status" value="1"/>
</dbReference>
<reference evidence="7" key="1">
    <citation type="submission" date="2022-12" db="EMBL/GenBank/DDBJ databases">
        <title>Draft genome assemblies for two species of Escallonia (Escalloniales).</title>
        <authorList>
            <person name="Chanderbali A."/>
            <person name="Dervinis C."/>
            <person name="Anghel I."/>
            <person name="Soltis D."/>
            <person name="Soltis P."/>
            <person name="Zapata F."/>
        </authorList>
    </citation>
    <scope>NUCLEOTIDE SEQUENCE</scope>
    <source>
        <strain evidence="7">UCBG92.1500</strain>
        <tissue evidence="7">Leaf</tissue>
    </source>
</reference>
<dbReference type="Pfam" id="PF00232">
    <property type="entry name" value="Glyco_hydro_1"/>
    <property type="match status" value="1"/>
</dbReference>
<proteinExistence type="inferred from homology"/>
<dbReference type="AlphaFoldDB" id="A0AA88UHS9"/>
<comment type="caution">
    <text evidence="7">The sequence shown here is derived from an EMBL/GenBank/DDBJ whole genome shotgun (WGS) entry which is preliminary data.</text>
</comment>
<dbReference type="EMBL" id="JAVXUO010001411">
    <property type="protein sequence ID" value="KAK2982576.1"/>
    <property type="molecule type" value="Genomic_DNA"/>
</dbReference>
<comment type="similarity">
    <text evidence="1 5">Belongs to the glycosyl hydrolase 1 family.</text>
</comment>
<gene>
    <name evidence="7" type="ORF">RJ640_001296</name>
</gene>
<keyword evidence="3" id="KW-0326">Glycosidase</keyword>
<evidence type="ECO:0000256" key="5">
    <source>
        <dbReference type="RuleBase" id="RU003690"/>
    </source>
</evidence>
<dbReference type="PANTHER" id="PTHR10353:SF137">
    <property type="entry name" value="MYROSINASE 3-RELATED"/>
    <property type="match status" value="1"/>
</dbReference>
<feature type="chain" id="PRO_5041684626" evidence="6">
    <location>
        <begin position="24"/>
        <end position="431"/>
    </location>
</feature>
<evidence type="ECO:0000256" key="2">
    <source>
        <dbReference type="ARBA" id="ARBA00022801"/>
    </source>
</evidence>
<evidence type="ECO:0000256" key="3">
    <source>
        <dbReference type="ARBA" id="ARBA00023295"/>
    </source>
</evidence>
<dbReference type="GO" id="GO:0005975">
    <property type="term" value="P:carbohydrate metabolic process"/>
    <property type="evidence" value="ECO:0007669"/>
    <property type="project" value="InterPro"/>
</dbReference>
<feature type="signal peptide" evidence="6">
    <location>
        <begin position="1"/>
        <end position="23"/>
    </location>
</feature>
<organism evidence="7 8">
    <name type="scientific">Escallonia rubra</name>
    <dbReference type="NCBI Taxonomy" id="112253"/>
    <lineage>
        <taxon>Eukaryota</taxon>
        <taxon>Viridiplantae</taxon>
        <taxon>Streptophyta</taxon>
        <taxon>Embryophyta</taxon>
        <taxon>Tracheophyta</taxon>
        <taxon>Spermatophyta</taxon>
        <taxon>Magnoliopsida</taxon>
        <taxon>eudicotyledons</taxon>
        <taxon>Gunneridae</taxon>
        <taxon>Pentapetalae</taxon>
        <taxon>asterids</taxon>
        <taxon>campanulids</taxon>
        <taxon>Escalloniales</taxon>
        <taxon>Escalloniaceae</taxon>
        <taxon>Escallonia</taxon>
    </lineage>
</organism>
<evidence type="ECO:0000256" key="4">
    <source>
        <dbReference type="PROSITE-ProRule" id="PRU10055"/>
    </source>
</evidence>
<dbReference type="Proteomes" id="UP001187471">
    <property type="component" value="Unassembled WGS sequence"/>
</dbReference>
<evidence type="ECO:0000313" key="8">
    <source>
        <dbReference type="Proteomes" id="UP001187471"/>
    </source>
</evidence>
<evidence type="ECO:0000313" key="7">
    <source>
        <dbReference type="EMBL" id="KAK2982576.1"/>
    </source>
</evidence>
<dbReference type="PRINTS" id="PR00131">
    <property type="entry name" value="GLHYDRLASE1"/>
</dbReference>
<evidence type="ECO:0000256" key="6">
    <source>
        <dbReference type="SAM" id="SignalP"/>
    </source>
</evidence>
<sequence length="431" mass="49452">MEIQSRLLIFLSSLLVLAYSVTSDDSTCDCSKMKLDRSSFNPNFVFGAGGAAFQLRSTTAVLEMWPLIHITVTRDDFQYYAEVCFKHFGDRVKNWITLNEPWTYAVYGYDTGYMPPGRCSSWNNANCIGGDSGTEPYFVTHNLLLSHANAVEVYRKKYKPEQKGRIGITLVAQWYEPCNVSNGDMEAVYRKMEFMLGWYLHPITYGEYPSSLRSIVKTRLPSFNQFQKLKLAGSFDFLGVNYYTAYWALNKKSDHKKVSYTTDSQVDLQAVCNGKQIGPRAGDSPWLFIYPIGIKKLLDYIKKNYKDPLMVITENGACEPDNPSLPLLQALNDTVRRDYISDHLCCLHEAIDKDEVNVTGYIAWALTDNLEWQNGYSVRFGLNYIDYEHNLRRIPKLSALWFKDFITRKTEQSTRSTGRKDYASSPYLAIM</sequence>
<feature type="active site" description="Nucleophile" evidence="4">
    <location>
        <position position="314"/>
    </location>
</feature>
<keyword evidence="6" id="KW-0732">Signal</keyword>
<dbReference type="PROSITE" id="PS00572">
    <property type="entry name" value="GLYCOSYL_HYDROL_F1_1"/>
    <property type="match status" value="1"/>
</dbReference>
<dbReference type="InterPro" id="IPR017853">
    <property type="entry name" value="GH"/>
</dbReference>
<dbReference type="Gene3D" id="3.20.20.80">
    <property type="entry name" value="Glycosidases"/>
    <property type="match status" value="1"/>
</dbReference>
<dbReference type="InterPro" id="IPR001360">
    <property type="entry name" value="Glyco_hydro_1"/>
</dbReference>
<keyword evidence="8" id="KW-1185">Reference proteome</keyword>
<keyword evidence="2" id="KW-0378">Hydrolase</keyword>
<dbReference type="InterPro" id="IPR018120">
    <property type="entry name" value="Glyco_hydro_1_AS"/>
</dbReference>